<feature type="compositionally biased region" description="Basic and acidic residues" evidence="1">
    <location>
        <begin position="271"/>
        <end position="313"/>
    </location>
</feature>
<evidence type="ECO:0000256" key="1">
    <source>
        <dbReference type="SAM" id="MobiDB-lite"/>
    </source>
</evidence>
<keyword evidence="4" id="KW-1185">Reference proteome</keyword>
<proteinExistence type="predicted"/>
<dbReference type="RefSeq" id="WP_377366380.1">
    <property type="nucleotide sequence ID" value="NZ_JBHTMN010000007.1"/>
</dbReference>
<gene>
    <name evidence="3" type="ORF">ACFQ45_07490</name>
</gene>
<feature type="compositionally biased region" description="Polar residues" evidence="1">
    <location>
        <begin position="318"/>
        <end position="327"/>
    </location>
</feature>
<feature type="domain" description="DUF5666" evidence="2">
    <location>
        <begin position="51"/>
        <end position="109"/>
    </location>
</feature>
<evidence type="ECO:0000313" key="4">
    <source>
        <dbReference type="Proteomes" id="UP001597059"/>
    </source>
</evidence>
<accession>A0ABW4B1B9</accession>
<dbReference type="Pfam" id="PF18914">
    <property type="entry name" value="DUF5666"/>
    <property type="match status" value="1"/>
</dbReference>
<evidence type="ECO:0000313" key="3">
    <source>
        <dbReference type="EMBL" id="MFD1383205.1"/>
    </source>
</evidence>
<evidence type="ECO:0000259" key="2">
    <source>
        <dbReference type="Pfam" id="PF18914"/>
    </source>
</evidence>
<organism evidence="3 4">
    <name type="scientific">Rhodanobacter aciditrophus</name>
    <dbReference type="NCBI Taxonomy" id="1623218"/>
    <lineage>
        <taxon>Bacteria</taxon>
        <taxon>Pseudomonadati</taxon>
        <taxon>Pseudomonadota</taxon>
        <taxon>Gammaproteobacteria</taxon>
        <taxon>Lysobacterales</taxon>
        <taxon>Rhodanobacteraceae</taxon>
        <taxon>Rhodanobacter</taxon>
    </lineage>
</organism>
<name>A0ABW4B1B9_9GAMM</name>
<dbReference type="InterPro" id="IPR043724">
    <property type="entry name" value="DUF5666"/>
</dbReference>
<comment type="caution">
    <text evidence="3">The sequence shown here is derived from an EMBL/GenBank/DDBJ whole genome shotgun (WGS) entry which is preliminary data.</text>
</comment>
<reference evidence="4" key="1">
    <citation type="journal article" date="2019" name="Int. J. Syst. Evol. Microbiol.">
        <title>The Global Catalogue of Microorganisms (GCM) 10K type strain sequencing project: providing services to taxonomists for standard genome sequencing and annotation.</title>
        <authorList>
            <consortium name="The Broad Institute Genomics Platform"/>
            <consortium name="The Broad Institute Genome Sequencing Center for Infectious Disease"/>
            <person name="Wu L."/>
            <person name="Ma J."/>
        </authorList>
    </citation>
    <scope>NUCLEOTIDE SEQUENCE [LARGE SCALE GENOMIC DNA]</scope>
    <source>
        <strain evidence="4">JCM 30774</strain>
    </source>
</reference>
<protein>
    <submittedName>
        <fullName evidence="3">DUF5666 domain-containing protein</fullName>
    </submittedName>
</protein>
<sequence length="344" mass="37888">MANWIRWGLTLLLSLSLVIWASDDRGIGGTGKMMGQPSDTQGDDRGIGGTGVIGTITEFGSIWVNGLEIELDEKTNILRDGRAASESDLRLGQQVAVLATQEGDQWWARVVRIQHAVIGEVVESQSEGWLVQGVSVVPATDAPGVLPSLDLGQNVRVSGYFIGDQLYATDIEKIPETDQWQIVAPAQAVSQTQWRWAGRVLPEEILDAKDGEVITLRGRNTSQGESAYFVRHERLPFAGQVSNYLIETPDASLRKGRSVKNWSADQLKQMQQREPERSFSREGEPKHRGDDGMEFTDDRQGSYLDRHDTRSNHFGEPTKNTEGSSPASGDRSSGGRHGDGPKRH</sequence>
<dbReference type="Proteomes" id="UP001597059">
    <property type="component" value="Unassembled WGS sequence"/>
</dbReference>
<feature type="region of interest" description="Disordered" evidence="1">
    <location>
        <begin position="265"/>
        <end position="344"/>
    </location>
</feature>
<dbReference type="EMBL" id="JBHTMN010000007">
    <property type="protein sequence ID" value="MFD1383205.1"/>
    <property type="molecule type" value="Genomic_DNA"/>
</dbReference>